<name>A0A7R9DIX0_TIMPO</name>
<accession>A0A7R9DIX0</accession>
<reference evidence="2" key="1">
    <citation type="submission" date="2020-11" db="EMBL/GenBank/DDBJ databases">
        <authorList>
            <person name="Tran Van P."/>
        </authorList>
    </citation>
    <scope>NUCLEOTIDE SEQUENCE</scope>
</reference>
<dbReference type="EMBL" id="OD009489">
    <property type="protein sequence ID" value="CAD7415574.1"/>
    <property type="molecule type" value="Genomic_DNA"/>
</dbReference>
<protein>
    <submittedName>
        <fullName evidence="2">Uncharacterized protein</fullName>
    </submittedName>
</protein>
<gene>
    <name evidence="2" type="ORF">TPSB3V08_LOCUS10419</name>
</gene>
<dbReference type="AlphaFoldDB" id="A0A7R9DIX0"/>
<keyword evidence="1" id="KW-0812">Transmembrane</keyword>
<organism evidence="2">
    <name type="scientific">Timema poppense</name>
    <name type="common">Walking stick</name>
    <dbReference type="NCBI Taxonomy" id="170557"/>
    <lineage>
        <taxon>Eukaryota</taxon>
        <taxon>Metazoa</taxon>
        <taxon>Ecdysozoa</taxon>
        <taxon>Arthropoda</taxon>
        <taxon>Hexapoda</taxon>
        <taxon>Insecta</taxon>
        <taxon>Pterygota</taxon>
        <taxon>Neoptera</taxon>
        <taxon>Polyneoptera</taxon>
        <taxon>Phasmatodea</taxon>
        <taxon>Timematodea</taxon>
        <taxon>Timematoidea</taxon>
        <taxon>Timematidae</taxon>
        <taxon>Timema</taxon>
    </lineage>
</organism>
<sequence length="78" mass="8568">MRIRLLLFIVPAQQLKINFYSDRLVLLVVLAVLAVAAAQFYSPYGASAYSSGYYGSYGSYAAPYAYGRNLGYGGYLYG</sequence>
<feature type="transmembrane region" description="Helical" evidence="1">
    <location>
        <begin position="24"/>
        <end position="41"/>
    </location>
</feature>
<proteinExistence type="predicted"/>
<keyword evidence="1" id="KW-1133">Transmembrane helix</keyword>
<keyword evidence="1" id="KW-0472">Membrane</keyword>
<evidence type="ECO:0000256" key="1">
    <source>
        <dbReference type="SAM" id="Phobius"/>
    </source>
</evidence>
<evidence type="ECO:0000313" key="2">
    <source>
        <dbReference type="EMBL" id="CAD7415574.1"/>
    </source>
</evidence>